<organism evidence="12 13">
    <name type="scientific">Ceraceosorus bombacis</name>
    <dbReference type="NCBI Taxonomy" id="401625"/>
    <lineage>
        <taxon>Eukaryota</taxon>
        <taxon>Fungi</taxon>
        <taxon>Dikarya</taxon>
        <taxon>Basidiomycota</taxon>
        <taxon>Ustilaginomycotina</taxon>
        <taxon>Exobasidiomycetes</taxon>
        <taxon>Ceraceosorales</taxon>
        <taxon>Ceraceosoraceae</taxon>
        <taxon>Ceraceosorus</taxon>
    </lineage>
</organism>
<dbReference type="OrthoDB" id="60984at2759"/>
<dbReference type="GO" id="GO:0004345">
    <property type="term" value="F:glucose-6-phosphate dehydrogenase activity"/>
    <property type="evidence" value="ECO:0007669"/>
    <property type="project" value="UniProtKB-EC"/>
</dbReference>
<comment type="function">
    <text evidence="9">Catalyzes the rate-limiting step of the oxidative pentose-phosphate pathway, which represents a route for the dissimilation of carbohydrates besides glycolysis.</text>
</comment>
<dbReference type="Proteomes" id="UP000054845">
    <property type="component" value="Unassembled WGS sequence"/>
</dbReference>
<evidence type="ECO:0000313" key="12">
    <source>
        <dbReference type="EMBL" id="CEH17227.1"/>
    </source>
</evidence>
<dbReference type="NCBIfam" id="TIGR00871">
    <property type="entry name" value="zwf"/>
    <property type="match status" value="1"/>
</dbReference>
<dbReference type="PIRSF" id="PIRSF000110">
    <property type="entry name" value="G6PD"/>
    <property type="match status" value="1"/>
</dbReference>
<dbReference type="Gene3D" id="3.40.50.720">
    <property type="entry name" value="NAD(P)-binding Rossmann-like Domain"/>
    <property type="match status" value="1"/>
</dbReference>
<dbReference type="Gene3D" id="3.30.360.10">
    <property type="entry name" value="Dihydrodipicolinate Reductase, domain 2"/>
    <property type="match status" value="1"/>
</dbReference>
<feature type="domain" description="Glucose-6-phosphate dehydrogenase C-terminal" evidence="11">
    <location>
        <begin position="197"/>
        <end position="482"/>
    </location>
</feature>
<name>A0A0P1BKS8_9BASI</name>
<accession>A0A0P1BKS8</accession>
<dbReference type="InterPro" id="IPR001282">
    <property type="entry name" value="G6P_DH"/>
</dbReference>
<evidence type="ECO:0000313" key="13">
    <source>
        <dbReference type="Proteomes" id="UP000054845"/>
    </source>
</evidence>
<keyword evidence="13" id="KW-1185">Reference proteome</keyword>
<dbReference type="STRING" id="401625.A0A0P1BKS8"/>
<evidence type="ECO:0000256" key="3">
    <source>
        <dbReference type="ARBA" id="ARBA00013019"/>
    </source>
</evidence>
<dbReference type="Pfam" id="PF02781">
    <property type="entry name" value="G6PD_C"/>
    <property type="match status" value="1"/>
</dbReference>
<dbReference type="EC" id="1.1.1.49" evidence="3 9"/>
<dbReference type="InterPro" id="IPR022674">
    <property type="entry name" value="G6P_DH_NAD-bd"/>
</dbReference>
<sequence length="502" mass="55855">MSSSASQLTEDTVIVVLGASGDLAKKKTFPALFNLFRLGLLPKNTTIVGYARTKMSNDEFHQKASGYFKDADSGEGAEAKKKFLSLSSYIPGAYDDDKAFANLNSELEKIEKNNKGKSTNRLFYMALPPNVFTVVAAGLKKNCYVEQGNNRIVIEKPFGKDLESSREMMGKLKDLWKEEETFRIDHYLGKEMVKNLLVMRFGNPVVDVGLNNKFVDNVQITFKEPFGTEGRGGYFDEFGIIRDIQQNHLTQVLSLLAMDAPKSLGAEDIRDQKVKVLESVPPIDAKDVLIGQYSAANGKPGYKDDDTVPKDSNCPTFAALVLWVNNERWKGVPFVLKAGKALDEGQVSIRVQYKDAEGPLKGAARNELVLRVQPNEAVYYKINAKTPGLEGSFSSSLPADLDLTYKQRFENIRIPEAYEALILDALNGDHSNFVRDDELDASWKIFTPILHAIDAGKVQVSSYPYGSRGPSELNEFLAKYGYRRSDGYEWPKTNVANVSGKM</sequence>
<dbReference type="Pfam" id="PF00479">
    <property type="entry name" value="G6PD_N"/>
    <property type="match status" value="1"/>
</dbReference>
<protein>
    <recommendedName>
        <fullName evidence="4 9">Glucose-6-phosphate 1-dehydrogenase</fullName>
        <ecNumber evidence="3 9">1.1.1.49</ecNumber>
    </recommendedName>
</protein>
<dbReference type="GO" id="GO:0009051">
    <property type="term" value="P:pentose-phosphate shunt, oxidative branch"/>
    <property type="evidence" value="ECO:0007669"/>
    <property type="project" value="TreeGrafter"/>
</dbReference>
<dbReference type="GO" id="GO:0005829">
    <property type="term" value="C:cytosol"/>
    <property type="evidence" value="ECO:0007669"/>
    <property type="project" value="TreeGrafter"/>
</dbReference>
<evidence type="ECO:0000256" key="9">
    <source>
        <dbReference type="RuleBase" id="RU362120"/>
    </source>
</evidence>
<keyword evidence="7 9" id="KW-0560">Oxidoreductase</keyword>
<dbReference type="SUPFAM" id="SSF55347">
    <property type="entry name" value="Glyceraldehyde-3-phosphate dehydrogenase-like, C-terminal domain"/>
    <property type="match status" value="1"/>
</dbReference>
<dbReference type="PRINTS" id="PR00079">
    <property type="entry name" value="G6PDHDRGNASE"/>
</dbReference>
<dbReference type="InterPro" id="IPR019796">
    <property type="entry name" value="G6P_DH_AS"/>
</dbReference>
<evidence type="ECO:0000259" key="10">
    <source>
        <dbReference type="Pfam" id="PF00479"/>
    </source>
</evidence>
<keyword evidence="6 9" id="KW-0521">NADP</keyword>
<feature type="domain" description="Glucose-6-phosphate dehydrogenase NAD-binding" evidence="10">
    <location>
        <begin position="15"/>
        <end position="195"/>
    </location>
</feature>
<dbReference type="UniPathway" id="UPA00115">
    <property type="reaction ID" value="UER00408"/>
</dbReference>
<evidence type="ECO:0000259" key="11">
    <source>
        <dbReference type="Pfam" id="PF02781"/>
    </source>
</evidence>
<dbReference type="AlphaFoldDB" id="A0A0P1BKS8"/>
<evidence type="ECO:0000256" key="1">
    <source>
        <dbReference type="ARBA" id="ARBA00004937"/>
    </source>
</evidence>
<comment type="catalytic activity">
    <reaction evidence="9">
        <text>D-glucose 6-phosphate + NADP(+) = 6-phospho-D-glucono-1,5-lactone + NADPH + H(+)</text>
        <dbReference type="Rhea" id="RHEA:15841"/>
        <dbReference type="ChEBI" id="CHEBI:15378"/>
        <dbReference type="ChEBI" id="CHEBI:57783"/>
        <dbReference type="ChEBI" id="CHEBI:57955"/>
        <dbReference type="ChEBI" id="CHEBI:58349"/>
        <dbReference type="ChEBI" id="CHEBI:61548"/>
        <dbReference type="EC" id="1.1.1.49"/>
    </reaction>
</comment>
<dbReference type="InterPro" id="IPR022675">
    <property type="entry name" value="G6P_DH_C"/>
</dbReference>
<evidence type="ECO:0000256" key="8">
    <source>
        <dbReference type="ARBA" id="ARBA00023277"/>
    </source>
</evidence>
<dbReference type="HAMAP" id="MF_00966">
    <property type="entry name" value="G6PD"/>
    <property type="match status" value="1"/>
</dbReference>
<dbReference type="PANTHER" id="PTHR23429">
    <property type="entry name" value="GLUCOSE-6-PHOSPHATE 1-DEHYDROGENASE G6PD"/>
    <property type="match status" value="1"/>
</dbReference>
<dbReference type="GO" id="GO:0006006">
    <property type="term" value="P:glucose metabolic process"/>
    <property type="evidence" value="ECO:0007669"/>
    <property type="project" value="UniProtKB-KW"/>
</dbReference>
<dbReference type="PANTHER" id="PTHR23429:SF0">
    <property type="entry name" value="GLUCOSE-6-PHOSPHATE 1-DEHYDROGENASE"/>
    <property type="match status" value="1"/>
</dbReference>
<dbReference type="PROSITE" id="PS00069">
    <property type="entry name" value="G6P_DEHYDROGENASE"/>
    <property type="match status" value="1"/>
</dbReference>
<evidence type="ECO:0000256" key="6">
    <source>
        <dbReference type="ARBA" id="ARBA00022857"/>
    </source>
</evidence>
<proteinExistence type="inferred from homology"/>
<dbReference type="SUPFAM" id="SSF51735">
    <property type="entry name" value="NAD(P)-binding Rossmann-fold domains"/>
    <property type="match status" value="1"/>
</dbReference>
<comment type="pathway">
    <text evidence="1 9">Carbohydrate degradation; pentose phosphate pathway; D-ribulose 5-phosphate from D-glucose 6-phosphate (oxidative stage): step 1/3.</text>
</comment>
<dbReference type="GO" id="GO:0050661">
    <property type="term" value="F:NADP binding"/>
    <property type="evidence" value="ECO:0007669"/>
    <property type="project" value="InterPro"/>
</dbReference>
<keyword evidence="5 9" id="KW-0313">Glucose metabolism</keyword>
<comment type="similarity">
    <text evidence="2 9">Belongs to the glucose-6-phosphate dehydrogenase family.</text>
</comment>
<evidence type="ECO:0000256" key="5">
    <source>
        <dbReference type="ARBA" id="ARBA00022526"/>
    </source>
</evidence>
<evidence type="ECO:0000256" key="2">
    <source>
        <dbReference type="ARBA" id="ARBA00009975"/>
    </source>
</evidence>
<keyword evidence="8 9" id="KW-0119">Carbohydrate metabolism</keyword>
<evidence type="ECO:0000256" key="7">
    <source>
        <dbReference type="ARBA" id="ARBA00023002"/>
    </source>
</evidence>
<dbReference type="InterPro" id="IPR036291">
    <property type="entry name" value="NAD(P)-bd_dom_sf"/>
</dbReference>
<dbReference type="EMBL" id="CCYA01000254">
    <property type="protein sequence ID" value="CEH17227.1"/>
    <property type="molecule type" value="Genomic_DNA"/>
</dbReference>
<reference evidence="12 13" key="1">
    <citation type="submission" date="2014-09" db="EMBL/GenBank/DDBJ databases">
        <authorList>
            <person name="Magalhaes I.L.F."/>
            <person name="Oliveira U."/>
            <person name="Santos F.R."/>
            <person name="Vidigal T.H.D.A."/>
            <person name="Brescovit A.D."/>
            <person name="Santos A.J."/>
        </authorList>
    </citation>
    <scope>NUCLEOTIDE SEQUENCE [LARGE SCALE GENOMIC DNA]</scope>
</reference>
<evidence type="ECO:0000256" key="4">
    <source>
        <dbReference type="ARBA" id="ARBA00020444"/>
    </source>
</evidence>